<dbReference type="InterPro" id="IPR013655">
    <property type="entry name" value="PAS_fold_3"/>
</dbReference>
<reference evidence="2" key="1">
    <citation type="submission" date="2020-10" db="EMBL/GenBank/DDBJ databases">
        <title>Taxonomic study of unclassified bacteria belonging to the class Ktedonobacteria.</title>
        <authorList>
            <person name="Yabe S."/>
            <person name="Wang C.M."/>
            <person name="Zheng Y."/>
            <person name="Sakai Y."/>
            <person name="Cavaletti L."/>
            <person name="Monciardini P."/>
            <person name="Donadio S."/>
        </authorList>
    </citation>
    <scope>NUCLEOTIDE SEQUENCE</scope>
    <source>
        <strain evidence="2">SOSP1-1</strain>
    </source>
</reference>
<comment type="caution">
    <text evidence="2">The sequence shown here is derived from an EMBL/GenBank/DDBJ whole genome shotgun (WGS) entry which is preliminary data.</text>
</comment>
<dbReference type="RefSeq" id="WP_420799350.1">
    <property type="nucleotide sequence ID" value="NZ_BNJF01000003.1"/>
</dbReference>
<accession>A0A8J3I641</accession>
<dbReference type="EMBL" id="BNJF01000003">
    <property type="protein sequence ID" value="GHO47550.1"/>
    <property type="molecule type" value="Genomic_DNA"/>
</dbReference>
<evidence type="ECO:0000313" key="3">
    <source>
        <dbReference type="Proteomes" id="UP000612362"/>
    </source>
</evidence>
<keyword evidence="3" id="KW-1185">Reference proteome</keyword>
<feature type="domain" description="PAS fold-3" evidence="1">
    <location>
        <begin position="4"/>
        <end position="45"/>
    </location>
</feature>
<dbReference type="InterPro" id="IPR035965">
    <property type="entry name" value="PAS-like_dom_sf"/>
</dbReference>
<dbReference type="Gene3D" id="3.30.450.20">
    <property type="entry name" value="PAS domain"/>
    <property type="match status" value="1"/>
</dbReference>
<dbReference type="AlphaFoldDB" id="A0A8J3I641"/>
<organism evidence="2 3">
    <name type="scientific">Ktedonospora formicarum</name>
    <dbReference type="NCBI Taxonomy" id="2778364"/>
    <lineage>
        <taxon>Bacteria</taxon>
        <taxon>Bacillati</taxon>
        <taxon>Chloroflexota</taxon>
        <taxon>Ktedonobacteria</taxon>
        <taxon>Ktedonobacterales</taxon>
        <taxon>Ktedonobacteraceae</taxon>
        <taxon>Ktedonospora</taxon>
    </lineage>
</organism>
<protein>
    <recommendedName>
        <fullName evidence="1">PAS fold-3 domain-containing protein</fullName>
    </recommendedName>
</protein>
<sequence>MSFEQYQGNGWLQVIHPDDSQHTLTLWCHALETGEPFEIEYRLKNGKTGAIAGS</sequence>
<name>A0A8J3I641_9CHLR</name>
<dbReference type="Pfam" id="PF08447">
    <property type="entry name" value="PAS_3"/>
    <property type="match status" value="1"/>
</dbReference>
<proteinExistence type="predicted"/>
<evidence type="ECO:0000313" key="2">
    <source>
        <dbReference type="EMBL" id="GHO47550.1"/>
    </source>
</evidence>
<gene>
    <name evidence="2" type="ORF">KSX_57130</name>
</gene>
<dbReference type="Proteomes" id="UP000612362">
    <property type="component" value="Unassembled WGS sequence"/>
</dbReference>
<evidence type="ECO:0000259" key="1">
    <source>
        <dbReference type="Pfam" id="PF08447"/>
    </source>
</evidence>
<dbReference type="SUPFAM" id="SSF55785">
    <property type="entry name" value="PYP-like sensor domain (PAS domain)"/>
    <property type="match status" value="1"/>
</dbReference>